<dbReference type="Pfam" id="PF05532">
    <property type="entry name" value="CsbD"/>
    <property type="match status" value="1"/>
</dbReference>
<dbReference type="InterPro" id="IPR008462">
    <property type="entry name" value="CsbD"/>
</dbReference>
<evidence type="ECO:0000256" key="1">
    <source>
        <dbReference type="ARBA" id="ARBA00009129"/>
    </source>
</evidence>
<dbReference type="Proteomes" id="UP000587462">
    <property type="component" value="Unassembled WGS sequence"/>
</dbReference>
<dbReference type="AlphaFoldDB" id="A0A7Y7B095"/>
<gene>
    <name evidence="4" type="ORF">HG542_02035</name>
</gene>
<evidence type="ECO:0000259" key="3">
    <source>
        <dbReference type="Pfam" id="PF05532"/>
    </source>
</evidence>
<dbReference type="InterPro" id="IPR036629">
    <property type="entry name" value="YjbJ_sf"/>
</dbReference>
<evidence type="ECO:0000256" key="2">
    <source>
        <dbReference type="SAM" id="MobiDB-lite"/>
    </source>
</evidence>
<comment type="caution">
    <text evidence="4">The sequence shown here is derived from an EMBL/GenBank/DDBJ whole genome shotgun (WGS) entry which is preliminary data.</text>
</comment>
<feature type="compositionally biased region" description="Basic and acidic residues" evidence="2">
    <location>
        <begin position="24"/>
        <end position="41"/>
    </location>
</feature>
<accession>A0A7Y7B095</accession>
<organism evidence="4 5">
    <name type="scientific">Streptomyces morookaense</name>
    <name type="common">Streptoverticillium morookaense</name>
    <dbReference type="NCBI Taxonomy" id="1970"/>
    <lineage>
        <taxon>Bacteria</taxon>
        <taxon>Bacillati</taxon>
        <taxon>Actinomycetota</taxon>
        <taxon>Actinomycetes</taxon>
        <taxon>Kitasatosporales</taxon>
        <taxon>Streptomycetaceae</taxon>
        <taxon>Streptomyces</taxon>
    </lineage>
</organism>
<dbReference type="EMBL" id="JABBXF010000004">
    <property type="protein sequence ID" value="NVK76434.1"/>
    <property type="molecule type" value="Genomic_DNA"/>
</dbReference>
<sequence length="53" mass="5740">MGKAKAKAKQLRGTVQETAGRVTGDPKREARGHVQKLEGKAQEAAAKVKKLRK</sequence>
<feature type="compositionally biased region" description="Basic residues" evidence="2">
    <location>
        <begin position="1"/>
        <end position="10"/>
    </location>
</feature>
<feature type="region of interest" description="Disordered" evidence="2">
    <location>
        <begin position="1"/>
        <end position="53"/>
    </location>
</feature>
<reference evidence="4 5" key="1">
    <citation type="submission" date="2020-04" db="EMBL/GenBank/DDBJ databases">
        <title>Draft Genome Sequence of Streptomyces morookaense DSM 40503, an 8-azaguanine-producing strain.</title>
        <authorList>
            <person name="Qi J."/>
            <person name="Gao J.-M."/>
        </authorList>
    </citation>
    <scope>NUCLEOTIDE SEQUENCE [LARGE SCALE GENOMIC DNA]</scope>
    <source>
        <strain evidence="4 5">DSM 40503</strain>
    </source>
</reference>
<evidence type="ECO:0000313" key="4">
    <source>
        <dbReference type="EMBL" id="NVK76434.1"/>
    </source>
</evidence>
<dbReference type="RefSeq" id="WP_171078238.1">
    <property type="nucleotide sequence ID" value="NZ_BNBU01000001.1"/>
</dbReference>
<protein>
    <submittedName>
        <fullName evidence="4">CsbD family protein</fullName>
    </submittedName>
</protein>
<name>A0A7Y7B095_STRMO</name>
<evidence type="ECO:0000313" key="5">
    <source>
        <dbReference type="Proteomes" id="UP000587462"/>
    </source>
</evidence>
<dbReference type="Gene3D" id="1.10.1470.10">
    <property type="entry name" value="YjbJ"/>
    <property type="match status" value="1"/>
</dbReference>
<proteinExistence type="inferred from homology"/>
<feature type="domain" description="CsbD-like" evidence="3">
    <location>
        <begin position="3"/>
        <end position="50"/>
    </location>
</feature>
<comment type="similarity">
    <text evidence="1">Belongs to the UPF0337 (CsbD) family.</text>
</comment>
<dbReference type="SUPFAM" id="SSF69047">
    <property type="entry name" value="Hypothetical protein YjbJ"/>
    <property type="match status" value="1"/>
</dbReference>
<keyword evidence="5" id="KW-1185">Reference proteome</keyword>